<organism evidence="3">
    <name type="scientific">Echinostoma caproni</name>
    <dbReference type="NCBI Taxonomy" id="27848"/>
    <lineage>
        <taxon>Eukaryota</taxon>
        <taxon>Metazoa</taxon>
        <taxon>Spiralia</taxon>
        <taxon>Lophotrochozoa</taxon>
        <taxon>Platyhelminthes</taxon>
        <taxon>Trematoda</taxon>
        <taxon>Digenea</taxon>
        <taxon>Plagiorchiida</taxon>
        <taxon>Echinostomata</taxon>
        <taxon>Echinostomatoidea</taxon>
        <taxon>Echinostomatidae</taxon>
        <taxon>Echinostoma</taxon>
    </lineage>
</organism>
<reference evidence="3" key="1">
    <citation type="submission" date="2016-06" db="UniProtKB">
        <authorList>
            <consortium name="WormBaseParasite"/>
        </authorList>
    </citation>
    <scope>IDENTIFICATION</scope>
</reference>
<gene>
    <name evidence="1" type="ORF">ECPE_LOCUS5265</name>
</gene>
<evidence type="ECO:0000313" key="3">
    <source>
        <dbReference type="WBParaSite" id="ECPE_0000527701-mRNA-1"/>
    </source>
</evidence>
<accession>A0A183AE80</accession>
<dbReference type="AlphaFoldDB" id="A0A183AE80"/>
<proteinExistence type="predicted"/>
<name>A0A183AE80_9TREM</name>
<protein>
    <submittedName>
        <fullName evidence="3">CN hydrolase domain-containing protein</fullName>
    </submittedName>
</protein>
<reference evidence="1 2" key="2">
    <citation type="submission" date="2018-11" db="EMBL/GenBank/DDBJ databases">
        <authorList>
            <consortium name="Pathogen Informatics"/>
        </authorList>
    </citation>
    <scope>NUCLEOTIDE SEQUENCE [LARGE SCALE GENOMIC DNA]</scope>
    <source>
        <strain evidence="1 2">Egypt</strain>
    </source>
</reference>
<sequence>MVVLYASFVDFTVPDFISFPTRLMPSTARGCQTVTNKLRYDNPCNKDGSTICSWVECHQVTQDKRSSRGVLLEVGSDLLCLSTRSQTYAMELPLFPLVNEDETVAEFNRDNKYIFCSRCSRLAQTFSPLLVHLAELYDFPDIHHFATTGEQGFAENYAIVIDSQHVINSTQDNFQASQF</sequence>
<evidence type="ECO:0000313" key="2">
    <source>
        <dbReference type="Proteomes" id="UP000272942"/>
    </source>
</evidence>
<dbReference type="Proteomes" id="UP000272942">
    <property type="component" value="Unassembled WGS sequence"/>
</dbReference>
<dbReference type="OrthoDB" id="10587113at2759"/>
<dbReference type="EMBL" id="UZAN01042108">
    <property type="protein sequence ID" value="VDP75026.1"/>
    <property type="molecule type" value="Genomic_DNA"/>
</dbReference>
<keyword evidence="2" id="KW-1185">Reference proteome</keyword>
<dbReference type="WBParaSite" id="ECPE_0000527701-mRNA-1">
    <property type="protein sequence ID" value="ECPE_0000527701-mRNA-1"/>
    <property type="gene ID" value="ECPE_0000527701"/>
</dbReference>
<evidence type="ECO:0000313" key="1">
    <source>
        <dbReference type="EMBL" id="VDP75026.1"/>
    </source>
</evidence>